<reference evidence="3 4" key="1">
    <citation type="submission" date="2019-12" db="EMBL/GenBank/DDBJ databases">
        <title>Nocardia sp. nov. ET3-3 isolated from soil.</title>
        <authorList>
            <person name="Kanchanasin P."/>
            <person name="Tanasupawat S."/>
            <person name="Yuki M."/>
            <person name="Kudo T."/>
        </authorList>
    </citation>
    <scope>NUCLEOTIDE SEQUENCE [LARGE SCALE GENOMIC DNA]</scope>
    <source>
        <strain evidence="3 4">ET3-3</strain>
    </source>
</reference>
<dbReference type="RefSeq" id="WP_157387402.1">
    <property type="nucleotide sequence ID" value="NZ_WRPP01000002.1"/>
</dbReference>
<dbReference type="AlphaFoldDB" id="A0A7K1UTS1"/>
<dbReference type="EMBL" id="WRPP01000002">
    <property type="protein sequence ID" value="MVU77753.1"/>
    <property type="molecule type" value="Genomic_DNA"/>
</dbReference>
<evidence type="ECO:0000256" key="1">
    <source>
        <dbReference type="SAM" id="MobiDB-lite"/>
    </source>
</evidence>
<name>A0A7K1UTS1_9NOCA</name>
<dbReference type="Proteomes" id="UP000466794">
    <property type="component" value="Unassembled WGS sequence"/>
</dbReference>
<protein>
    <submittedName>
        <fullName evidence="3">Uncharacterized protein</fullName>
    </submittedName>
</protein>
<comment type="caution">
    <text evidence="3">The sequence shown here is derived from an EMBL/GenBank/DDBJ whole genome shotgun (WGS) entry which is preliminary data.</text>
</comment>
<sequence length="139" mass="14695">MATRLLIGLSAAALITAALAPAAFAQDLAEGVSCSDHSCRNDTDDIYRVQIRVQCSGFGGTYETPVWVNSHTTQEVQVGCNGRTVPGATHPGSPTMGPDGKWDYNTPMVTDPPTYEPSYVTGIDYLSAAVDNSSRRLAG</sequence>
<evidence type="ECO:0000256" key="2">
    <source>
        <dbReference type="SAM" id="SignalP"/>
    </source>
</evidence>
<feature type="signal peptide" evidence="2">
    <location>
        <begin position="1"/>
        <end position="25"/>
    </location>
</feature>
<feature type="chain" id="PRO_5029558386" evidence="2">
    <location>
        <begin position="26"/>
        <end position="139"/>
    </location>
</feature>
<evidence type="ECO:0000313" key="3">
    <source>
        <dbReference type="EMBL" id="MVU77753.1"/>
    </source>
</evidence>
<keyword evidence="2" id="KW-0732">Signal</keyword>
<evidence type="ECO:0000313" key="4">
    <source>
        <dbReference type="Proteomes" id="UP000466794"/>
    </source>
</evidence>
<feature type="region of interest" description="Disordered" evidence="1">
    <location>
        <begin position="83"/>
        <end position="103"/>
    </location>
</feature>
<organism evidence="3 4">
    <name type="scientific">Nocardia terrae</name>
    <dbReference type="NCBI Taxonomy" id="2675851"/>
    <lineage>
        <taxon>Bacteria</taxon>
        <taxon>Bacillati</taxon>
        <taxon>Actinomycetota</taxon>
        <taxon>Actinomycetes</taxon>
        <taxon>Mycobacteriales</taxon>
        <taxon>Nocardiaceae</taxon>
        <taxon>Nocardia</taxon>
    </lineage>
</organism>
<proteinExistence type="predicted"/>
<accession>A0A7K1UTS1</accession>
<gene>
    <name evidence="3" type="ORF">GPX89_10925</name>
</gene>
<keyword evidence="4" id="KW-1185">Reference proteome</keyword>